<dbReference type="EMBL" id="NWBP01000001">
    <property type="protein sequence ID" value="PCC84038.1"/>
    <property type="molecule type" value="Genomic_DNA"/>
</dbReference>
<dbReference type="Proteomes" id="UP000218690">
    <property type="component" value="Unassembled WGS sequence"/>
</dbReference>
<evidence type="ECO:0000313" key="2">
    <source>
        <dbReference type="EMBL" id="PCC84038.1"/>
    </source>
</evidence>
<keyword evidence="1" id="KW-1133">Transmembrane helix</keyword>
<keyword evidence="1" id="KW-0812">Transmembrane</keyword>
<sequence length="155" mass="16893">MTKVGQFITTFLIGLFIIALGAMIALSSMREQPPVERTLKSAVDSLDKTNLTVSAVAPSEVLGHNWQGMTTICAGTKLDEIKKMYGIDPQALGIDEDVDADTNYFVAIGGNNEFYAEKLNREKIDLCPMNQPLQPAATQSLLPFIKEGDTWKLGA</sequence>
<protein>
    <submittedName>
        <fullName evidence="2">Uncharacterized protein</fullName>
    </submittedName>
</protein>
<dbReference type="AlphaFoldDB" id="A0A2A4APE5"/>
<gene>
    <name evidence="2" type="ORF">COM45_01090</name>
</gene>
<evidence type="ECO:0000256" key="1">
    <source>
        <dbReference type="SAM" id="Phobius"/>
    </source>
</evidence>
<proteinExistence type="predicted"/>
<keyword evidence="1" id="KW-0472">Membrane</keyword>
<evidence type="ECO:0000313" key="3">
    <source>
        <dbReference type="Proteomes" id="UP000218690"/>
    </source>
</evidence>
<feature type="transmembrane region" description="Helical" evidence="1">
    <location>
        <begin position="6"/>
        <end position="27"/>
    </location>
</feature>
<reference evidence="2 3" key="1">
    <citation type="submission" date="2017-09" db="EMBL/GenBank/DDBJ databases">
        <title>Draft Genome Sequence of Corynebacterium accolens AH4003.</title>
        <authorList>
            <person name="Chen Y."/>
            <person name="Oosthuysen W.F."/>
            <person name="Kelley S."/>
            <person name="Horswill A."/>
        </authorList>
    </citation>
    <scope>NUCLEOTIDE SEQUENCE [LARGE SCALE GENOMIC DNA]</scope>
    <source>
        <strain evidence="2 3">AH4003</strain>
    </source>
</reference>
<name>A0A2A4APE5_9CORY</name>
<accession>A0A2A4APE5</accession>
<organism evidence="2 3">
    <name type="scientific">Corynebacterium accolens</name>
    <dbReference type="NCBI Taxonomy" id="38284"/>
    <lineage>
        <taxon>Bacteria</taxon>
        <taxon>Bacillati</taxon>
        <taxon>Actinomycetota</taxon>
        <taxon>Actinomycetes</taxon>
        <taxon>Mycobacteriales</taxon>
        <taxon>Corynebacteriaceae</taxon>
        <taxon>Corynebacterium</taxon>
    </lineage>
</organism>
<comment type="caution">
    <text evidence="2">The sequence shown here is derived from an EMBL/GenBank/DDBJ whole genome shotgun (WGS) entry which is preliminary data.</text>
</comment>